<dbReference type="GO" id="GO:0016746">
    <property type="term" value="F:acyltransferase activity"/>
    <property type="evidence" value="ECO:0007669"/>
    <property type="project" value="UniProtKB-KW"/>
</dbReference>
<dbReference type="Gene3D" id="3.30.559.10">
    <property type="entry name" value="Chloramphenicol acetyltransferase-like domain"/>
    <property type="match status" value="2"/>
</dbReference>
<dbReference type="AlphaFoldDB" id="A0A445H1X1"/>
<gene>
    <name evidence="4" type="ORF">D0Y65_037799</name>
</gene>
<sequence length="441" mass="48609">MGSSVRVKEASVITPSEPTPSSVLALSALDSQLFLRFTIEYLLVYNPCPGLDQAATTARLKAALARALVLYYPFAGRVRPRPDGPGLEVVCGAQGAVFIEASADCYNVNDFEKAPKTVTHWRSLLSLHVADVLKGSPPLAVQLTWLRDGAAALGVGINHCICDGIGSAEFLNHFAELANEKRELLLGLRPKQKPVWERHLLNPPRGKQTRVDSASHPEFNRVADLCNFMSKVSTGLKPTSVTFDKRRLNELKRLARCTSQPGESVCYTSFEVLAAHVWRSWARAIGFPPNQKLKLVFSVNVRNRVKPGLPEGYYGNAFVLGCAETSAKELEERGIGFGSGLVKRAKERVGNEHVREVMELVWERKACPDPVGVLIVSQWSRLGLEKIDVGMGKLLHVGPVCCDRYCLFLPLREHCVSVKVMVAVPTLAVDNYQLFMRASHL</sequence>
<keyword evidence="3" id="KW-0012">Acyltransferase</keyword>
<evidence type="ECO:0000313" key="5">
    <source>
        <dbReference type="Proteomes" id="UP000289340"/>
    </source>
</evidence>
<organism evidence="4 5">
    <name type="scientific">Glycine soja</name>
    <name type="common">Wild soybean</name>
    <dbReference type="NCBI Taxonomy" id="3848"/>
    <lineage>
        <taxon>Eukaryota</taxon>
        <taxon>Viridiplantae</taxon>
        <taxon>Streptophyta</taxon>
        <taxon>Embryophyta</taxon>
        <taxon>Tracheophyta</taxon>
        <taxon>Spermatophyta</taxon>
        <taxon>Magnoliopsida</taxon>
        <taxon>eudicotyledons</taxon>
        <taxon>Gunneridae</taxon>
        <taxon>Pentapetalae</taxon>
        <taxon>rosids</taxon>
        <taxon>fabids</taxon>
        <taxon>Fabales</taxon>
        <taxon>Fabaceae</taxon>
        <taxon>Papilionoideae</taxon>
        <taxon>50 kb inversion clade</taxon>
        <taxon>NPAAA clade</taxon>
        <taxon>indigoferoid/millettioid clade</taxon>
        <taxon>Phaseoleae</taxon>
        <taxon>Glycine</taxon>
        <taxon>Glycine subgen. Soja</taxon>
    </lineage>
</organism>
<dbReference type="InterPro" id="IPR050898">
    <property type="entry name" value="Plant_acyltransferase"/>
</dbReference>
<comment type="caution">
    <text evidence="4">The sequence shown here is derived from an EMBL/GenBank/DDBJ whole genome shotgun (WGS) entry which is preliminary data.</text>
</comment>
<evidence type="ECO:0000256" key="3">
    <source>
        <dbReference type="ARBA" id="ARBA00023315"/>
    </source>
</evidence>
<evidence type="ECO:0000256" key="2">
    <source>
        <dbReference type="ARBA" id="ARBA00022679"/>
    </source>
</evidence>
<dbReference type="Proteomes" id="UP000289340">
    <property type="component" value="Chromosome 14"/>
</dbReference>
<dbReference type="PANTHER" id="PTHR31147">
    <property type="entry name" value="ACYL TRANSFERASE 4"/>
    <property type="match status" value="1"/>
</dbReference>
<keyword evidence="2 4" id="KW-0808">Transferase</keyword>
<dbReference type="InterPro" id="IPR023213">
    <property type="entry name" value="CAT-like_dom_sf"/>
</dbReference>
<accession>A0A445H1X1</accession>
<dbReference type="Gramene" id="XM_028342647.1">
    <property type="protein sequence ID" value="XP_028198448.1"/>
    <property type="gene ID" value="LOC114383057"/>
</dbReference>
<dbReference type="EMBL" id="QZWG01000014">
    <property type="protein sequence ID" value="RZB67614.1"/>
    <property type="molecule type" value="Genomic_DNA"/>
</dbReference>
<comment type="similarity">
    <text evidence="1">Belongs to the plant acyltransferase family.</text>
</comment>
<proteinExistence type="inferred from homology"/>
<evidence type="ECO:0000313" key="4">
    <source>
        <dbReference type="EMBL" id="RZB67614.1"/>
    </source>
</evidence>
<protein>
    <submittedName>
        <fullName evidence="4">Omega-hydroxypalmitate O-feruloyl transferase</fullName>
    </submittedName>
</protein>
<evidence type="ECO:0000256" key="1">
    <source>
        <dbReference type="ARBA" id="ARBA00009861"/>
    </source>
</evidence>
<name>A0A445H1X1_GLYSO</name>
<dbReference type="Pfam" id="PF02458">
    <property type="entry name" value="Transferase"/>
    <property type="match status" value="1"/>
</dbReference>
<dbReference type="PANTHER" id="PTHR31147:SF1">
    <property type="entry name" value="ACYL TRANSFERASE 4"/>
    <property type="match status" value="1"/>
</dbReference>
<keyword evidence="5" id="KW-1185">Reference proteome</keyword>
<reference evidence="4 5" key="1">
    <citation type="submission" date="2018-09" db="EMBL/GenBank/DDBJ databases">
        <title>A high-quality reference genome of wild soybean provides a powerful tool to mine soybean genomes.</title>
        <authorList>
            <person name="Xie M."/>
            <person name="Chung C.Y.L."/>
            <person name="Li M.-W."/>
            <person name="Wong F.-L."/>
            <person name="Chan T.-F."/>
            <person name="Lam H.-M."/>
        </authorList>
    </citation>
    <scope>NUCLEOTIDE SEQUENCE [LARGE SCALE GENOMIC DNA]</scope>
    <source>
        <strain evidence="5">cv. W05</strain>
        <tissue evidence="4">Hypocotyl of etiolated seedlings</tissue>
    </source>
</reference>